<dbReference type="GO" id="GO:0005524">
    <property type="term" value="F:ATP binding"/>
    <property type="evidence" value="ECO:0007669"/>
    <property type="project" value="UniProtKB-KW"/>
</dbReference>
<dbReference type="PROSITE" id="PS00455">
    <property type="entry name" value="AMP_BINDING"/>
    <property type="match status" value="1"/>
</dbReference>
<dbReference type="InterPro" id="IPR042099">
    <property type="entry name" value="ANL_N_sf"/>
</dbReference>
<comment type="similarity">
    <text evidence="1">Belongs to the ATP-dependent AMP-binding enzyme family.</text>
</comment>
<dbReference type="InterPro" id="IPR020845">
    <property type="entry name" value="AMP-binding_CS"/>
</dbReference>
<dbReference type="GO" id="GO:0006637">
    <property type="term" value="P:acyl-CoA metabolic process"/>
    <property type="evidence" value="ECO:0007669"/>
    <property type="project" value="TreeGrafter"/>
</dbReference>
<evidence type="ECO:0000313" key="5">
    <source>
        <dbReference type="EMBL" id="OAF54685.1"/>
    </source>
</evidence>
<organism evidence="5">
    <name type="scientific">Pseudogymnoascus destructans</name>
    <dbReference type="NCBI Taxonomy" id="655981"/>
    <lineage>
        <taxon>Eukaryota</taxon>
        <taxon>Fungi</taxon>
        <taxon>Dikarya</taxon>
        <taxon>Ascomycota</taxon>
        <taxon>Pezizomycotina</taxon>
        <taxon>Leotiomycetes</taxon>
        <taxon>Thelebolales</taxon>
        <taxon>Thelebolaceae</taxon>
        <taxon>Pseudogymnoascus</taxon>
    </lineage>
</organism>
<proteinExistence type="inferred from homology"/>
<dbReference type="AlphaFoldDB" id="A0A176ZXG4"/>
<keyword evidence="4" id="KW-0067">ATP-binding</keyword>
<dbReference type="Gene3D" id="3.40.50.12780">
    <property type="entry name" value="N-terminal domain of ligase-like"/>
    <property type="match status" value="1"/>
</dbReference>
<reference evidence="5" key="1">
    <citation type="submission" date="2016-03" db="EMBL/GenBank/DDBJ databases">
        <title>Updated assembly of Pseudogymnoascus destructans, the fungus causing white-nose syndrome of bats.</title>
        <authorList>
            <person name="Palmer J.M."/>
            <person name="Drees K.P."/>
            <person name="Foster J.T."/>
            <person name="Lindner D.L."/>
        </authorList>
    </citation>
    <scope>NUCLEOTIDE SEQUENCE [LARGE SCALE GENOMIC DNA]</scope>
    <source>
        <strain evidence="5">20631-21</strain>
    </source>
</reference>
<accession>A0A176ZXG4</accession>
<dbReference type="GO" id="GO:0004321">
    <property type="term" value="F:fatty-acyl-CoA synthase activity"/>
    <property type="evidence" value="ECO:0007669"/>
    <property type="project" value="TreeGrafter"/>
</dbReference>
<evidence type="ECO:0000256" key="3">
    <source>
        <dbReference type="ARBA" id="ARBA00022741"/>
    </source>
</evidence>
<keyword evidence="2" id="KW-0436">Ligase</keyword>
<dbReference type="OrthoDB" id="6614653at2759"/>
<dbReference type="SUPFAM" id="SSF56801">
    <property type="entry name" value="Acetyl-CoA synthetase-like"/>
    <property type="match status" value="1"/>
</dbReference>
<evidence type="ECO:0000256" key="2">
    <source>
        <dbReference type="ARBA" id="ARBA00022598"/>
    </source>
</evidence>
<gene>
    <name evidence="5" type="ORF">VC83_08830</name>
</gene>
<dbReference type="PANTHER" id="PTHR43605">
    <property type="entry name" value="ACYL-COENZYME A SYNTHETASE"/>
    <property type="match status" value="1"/>
</dbReference>
<dbReference type="RefSeq" id="XP_024319989.1">
    <property type="nucleotide sequence ID" value="XM_024472373.1"/>
</dbReference>
<dbReference type="GO" id="GO:0006633">
    <property type="term" value="P:fatty acid biosynthetic process"/>
    <property type="evidence" value="ECO:0007669"/>
    <property type="project" value="TreeGrafter"/>
</dbReference>
<dbReference type="GeneID" id="36291869"/>
<dbReference type="InterPro" id="IPR051087">
    <property type="entry name" value="Mitochondrial_ACSM"/>
</dbReference>
<name>A0A176ZXG4_9PEZI</name>
<dbReference type="EMBL" id="KV441417">
    <property type="protein sequence ID" value="OAF54685.1"/>
    <property type="molecule type" value="Genomic_DNA"/>
</dbReference>
<dbReference type="PANTHER" id="PTHR43605:SF10">
    <property type="entry name" value="ACYL-COA SYNTHETASE MEDIUM CHAIN FAMILY MEMBER 3"/>
    <property type="match status" value="1"/>
</dbReference>
<dbReference type="Proteomes" id="UP000077154">
    <property type="component" value="Unassembled WGS sequence"/>
</dbReference>
<sequence>MVHFYDAVLQRPDRFNFAVDVVDYWAARPDDLEAMYWVSKDASQKRSLTFKYFSRQSHRVSVLLQRLGVKEGETMVMIVPRVPASMIFSIAASKAKPACGASVAKFLAVRDACPSVRTASLELLEADASVEDVRQDWNSPALLYFTSGTSGPPKMVRHNQVSYPLALTTTAKSWYQLAPGKVLWNTAEQGGAKLPGHSLVHGIAELLFLFTMIASHSTLSAF</sequence>
<evidence type="ECO:0000256" key="4">
    <source>
        <dbReference type="ARBA" id="ARBA00022840"/>
    </source>
</evidence>
<dbReference type="GO" id="GO:0015645">
    <property type="term" value="F:fatty acid ligase activity"/>
    <property type="evidence" value="ECO:0007669"/>
    <property type="project" value="TreeGrafter"/>
</dbReference>
<evidence type="ECO:0000256" key="1">
    <source>
        <dbReference type="ARBA" id="ARBA00006432"/>
    </source>
</evidence>
<protein>
    <recommendedName>
        <fullName evidence="6">AMP-dependent synthetase/ligase domain-containing protein</fullName>
    </recommendedName>
</protein>
<evidence type="ECO:0008006" key="6">
    <source>
        <dbReference type="Google" id="ProtNLM"/>
    </source>
</evidence>
<keyword evidence="3" id="KW-0547">Nucleotide-binding</keyword>